<proteinExistence type="predicted"/>
<keyword evidence="2" id="KW-1185">Reference proteome</keyword>
<comment type="caution">
    <text evidence="1">The sequence shown here is derived from an EMBL/GenBank/DDBJ whole genome shotgun (WGS) entry which is preliminary data.</text>
</comment>
<sequence>MDPKIVLEEEECEVYIVTGKKNFSKRRNRRIVRRDHQAKSMDVRRDHQAKSVDVRRHWRAKPMDRRARSSGEIDASSGKIAERNRWIVRRDRLAKSADRYARLLS</sequence>
<evidence type="ECO:0000313" key="2">
    <source>
        <dbReference type="Proteomes" id="UP000031036"/>
    </source>
</evidence>
<dbReference type="EMBL" id="JPKZ01001526">
    <property type="protein sequence ID" value="KHN81435.1"/>
    <property type="molecule type" value="Genomic_DNA"/>
</dbReference>
<gene>
    <name evidence="1" type="ORF">Tcan_03054</name>
</gene>
<organism evidence="1 2">
    <name type="scientific">Toxocara canis</name>
    <name type="common">Canine roundworm</name>
    <dbReference type="NCBI Taxonomy" id="6265"/>
    <lineage>
        <taxon>Eukaryota</taxon>
        <taxon>Metazoa</taxon>
        <taxon>Ecdysozoa</taxon>
        <taxon>Nematoda</taxon>
        <taxon>Chromadorea</taxon>
        <taxon>Rhabditida</taxon>
        <taxon>Spirurina</taxon>
        <taxon>Ascaridomorpha</taxon>
        <taxon>Ascaridoidea</taxon>
        <taxon>Toxocaridae</taxon>
        <taxon>Toxocara</taxon>
    </lineage>
</organism>
<dbReference type="Proteomes" id="UP000031036">
    <property type="component" value="Unassembled WGS sequence"/>
</dbReference>
<protein>
    <submittedName>
        <fullName evidence="1">Uncharacterized protein</fullName>
    </submittedName>
</protein>
<name>A0A0B2VK78_TOXCA</name>
<dbReference type="AlphaFoldDB" id="A0A0B2VK78"/>
<reference evidence="1 2" key="1">
    <citation type="submission" date="2014-11" db="EMBL/GenBank/DDBJ databases">
        <title>Genetic blueprint of the zoonotic pathogen Toxocara canis.</title>
        <authorList>
            <person name="Zhu X.-Q."/>
            <person name="Korhonen P.K."/>
            <person name="Cai H."/>
            <person name="Young N.D."/>
            <person name="Nejsum P."/>
            <person name="von Samson-Himmelstjerna G."/>
            <person name="Boag P.R."/>
            <person name="Tan P."/>
            <person name="Li Q."/>
            <person name="Min J."/>
            <person name="Yang Y."/>
            <person name="Wang X."/>
            <person name="Fang X."/>
            <person name="Hall R.S."/>
            <person name="Hofmann A."/>
            <person name="Sternberg P.W."/>
            <person name="Jex A.R."/>
            <person name="Gasser R.B."/>
        </authorList>
    </citation>
    <scope>NUCLEOTIDE SEQUENCE [LARGE SCALE GENOMIC DNA]</scope>
    <source>
        <strain evidence="1">PN_DK_2014</strain>
    </source>
</reference>
<accession>A0A0B2VK78</accession>
<evidence type="ECO:0000313" key="1">
    <source>
        <dbReference type="EMBL" id="KHN81435.1"/>
    </source>
</evidence>